<dbReference type="EMBL" id="QUTG01003124">
    <property type="protein sequence ID" value="RHY93090.1"/>
    <property type="molecule type" value="Genomic_DNA"/>
</dbReference>
<dbReference type="Proteomes" id="UP000285712">
    <property type="component" value="Unassembled WGS sequence"/>
</dbReference>
<feature type="compositionally biased region" description="Low complexity" evidence="1">
    <location>
        <begin position="60"/>
        <end position="78"/>
    </location>
</feature>
<dbReference type="PANTHER" id="PTHR11736">
    <property type="entry name" value="MELANOMA-ASSOCIATED ANTIGEN MAGE ANTIGEN"/>
    <property type="match status" value="1"/>
</dbReference>
<dbReference type="PROSITE" id="PS50838">
    <property type="entry name" value="MAGE"/>
    <property type="match status" value="1"/>
</dbReference>
<dbReference type="EMBL" id="QUTH01003652">
    <property type="protein sequence ID" value="RHZ18057.1"/>
    <property type="molecule type" value="Genomic_DNA"/>
</dbReference>
<evidence type="ECO:0000313" key="3">
    <source>
        <dbReference type="EMBL" id="RHY93090.1"/>
    </source>
</evidence>
<organism evidence="4 5">
    <name type="scientific">Aphanomyces astaci</name>
    <name type="common">Crayfish plague agent</name>
    <dbReference type="NCBI Taxonomy" id="112090"/>
    <lineage>
        <taxon>Eukaryota</taxon>
        <taxon>Sar</taxon>
        <taxon>Stramenopiles</taxon>
        <taxon>Oomycota</taxon>
        <taxon>Saprolegniomycetes</taxon>
        <taxon>Saprolegniales</taxon>
        <taxon>Verrucalvaceae</taxon>
        <taxon>Aphanomyces</taxon>
    </lineage>
</organism>
<evidence type="ECO:0000313" key="4">
    <source>
        <dbReference type="EMBL" id="RHZ18057.1"/>
    </source>
</evidence>
<dbReference type="Pfam" id="PF01454">
    <property type="entry name" value="MAGE"/>
    <property type="match status" value="1"/>
</dbReference>
<reference evidence="5 6" key="1">
    <citation type="submission" date="2018-08" db="EMBL/GenBank/DDBJ databases">
        <title>Aphanomyces genome sequencing and annotation.</title>
        <authorList>
            <person name="Minardi D."/>
            <person name="Oidtmann B."/>
            <person name="Van Der Giezen M."/>
            <person name="Studholme D.J."/>
        </authorList>
    </citation>
    <scope>NUCLEOTIDE SEQUENCE [LARGE SCALE GENOMIC DNA]</scope>
    <source>
        <strain evidence="4 5">Da</strain>
        <strain evidence="3 6">Sv</strain>
    </source>
</reference>
<dbReference type="PANTHER" id="PTHR11736:SF14">
    <property type="entry name" value="NSE3 HOMOLOG, SMC5-SMC6 COMPLEX COMPONENT"/>
    <property type="match status" value="1"/>
</dbReference>
<dbReference type="GO" id="GO:0005634">
    <property type="term" value="C:nucleus"/>
    <property type="evidence" value="ECO:0007669"/>
    <property type="project" value="TreeGrafter"/>
</dbReference>
<dbReference type="Gene3D" id="1.10.10.1200">
    <property type="entry name" value="MAGE homology domain, winged helix WH1 motif"/>
    <property type="match status" value="1"/>
</dbReference>
<comment type="caution">
    <text evidence="4">The sequence shown here is derived from an EMBL/GenBank/DDBJ whole genome shotgun (WGS) entry which is preliminary data.</text>
</comment>
<evidence type="ECO:0000256" key="1">
    <source>
        <dbReference type="SAM" id="MobiDB-lite"/>
    </source>
</evidence>
<dbReference type="InterPro" id="IPR037445">
    <property type="entry name" value="MAGE"/>
</dbReference>
<dbReference type="InterPro" id="IPR041899">
    <property type="entry name" value="MAGE_WH2"/>
</dbReference>
<proteinExistence type="predicted"/>
<accession>A0A3R7AUK8</accession>
<dbReference type="SMART" id="SM01373">
    <property type="entry name" value="MAGE"/>
    <property type="match status" value="1"/>
</dbReference>
<dbReference type="VEuPathDB" id="FungiDB:H257_10094"/>
<dbReference type="AlphaFoldDB" id="A0A3R7AUK8"/>
<dbReference type="InterPro" id="IPR041898">
    <property type="entry name" value="MAGE_WH1"/>
</dbReference>
<feature type="compositionally biased region" description="Basic and acidic residues" evidence="1">
    <location>
        <begin position="79"/>
        <end position="88"/>
    </location>
</feature>
<gene>
    <name evidence="3" type="ORF">DYB35_000937</name>
    <name evidence="4" type="ORF">DYB37_000226</name>
</gene>
<protein>
    <recommendedName>
        <fullName evidence="2">MAGE domain-containing protein</fullName>
    </recommendedName>
</protein>
<dbReference type="Proteomes" id="UP000285430">
    <property type="component" value="Unassembled WGS sequence"/>
</dbReference>
<feature type="region of interest" description="Disordered" evidence="1">
    <location>
        <begin position="35"/>
        <end position="132"/>
    </location>
</feature>
<sequence>MARYVIGVPAGAKLDCRLKDGASDGSFVVLAVVQRRPPSQVVDSDSDEVEFQPTKRSKRSSQSQRRPPSSQLSQSSQRIHNDEEKDDAHEDDEAGDLDFTQRDTEQHVAMSQVYDDDDDAEPARIANMNPKTKEDLTAKTVRYLLYRANSHNPVKLGDMTKEIFKDHRNAARHFLGVAAKKLESTFGYRVVAVDDAMLGDAAASKKDVFIIVNNIADQKHLQKINKCHGMKERGLLMMIFGLIWYALWKNLSLLDSSIRDKRNAQFGDIVPLVKTFESQLYLACHSEIDHDGNRVKSYGYGPRAMAEVGKAQILTFVCKVQRSCWSIGMDVMMRW</sequence>
<name>A0A3R7AUK8_APHAT</name>
<feature type="domain" description="MAGE" evidence="2">
    <location>
        <begin position="133"/>
        <end position="323"/>
    </location>
</feature>
<evidence type="ECO:0000313" key="5">
    <source>
        <dbReference type="Proteomes" id="UP000285430"/>
    </source>
</evidence>
<evidence type="ECO:0000313" key="6">
    <source>
        <dbReference type="Proteomes" id="UP000285712"/>
    </source>
</evidence>
<dbReference type="Gene3D" id="1.10.10.1210">
    <property type="entry name" value="MAGE homology domain, winged helix WH2 motif"/>
    <property type="match status" value="1"/>
</dbReference>
<dbReference type="InterPro" id="IPR002190">
    <property type="entry name" value="MHD_dom"/>
</dbReference>
<evidence type="ECO:0000259" key="2">
    <source>
        <dbReference type="PROSITE" id="PS50838"/>
    </source>
</evidence>